<dbReference type="AlphaFoldDB" id="A0A7W9AVT3"/>
<comment type="caution">
    <text evidence="2">The sequence shown here is derived from an EMBL/GenBank/DDBJ whole genome shotgun (WGS) entry which is preliminary data.</text>
</comment>
<comment type="similarity">
    <text evidence="1">Belongs to the universal stress protein A family.</text>
</comment>
<dbReference type="PANTHER" id="PTHR46268:SF15">
    <property type="entry name" value="UNIVERSAL STRESS PROTEIN HP_0031"/>
    <property type="match status" value="1"/>
</dbReference>
<name>A0A7W9AVT3_9HYPH</name>
<accession>A0A7W9AVT3</accession>
<dbReference type="PANTHER" id="PTHR46268">
    <property type="entry name" value="STRESS RESPONSE PROTEIN NHAX"/>
    <property type="match status" value="1"/>
</dbReference>
<dbReference type="RefSeq" id="WP_183648934.1">
    <property type="nucleotide sequence ID" value="NZ_JACIJG010000003.1"/>
</dbReference>
<dbReference type="CDD" id="cd00293">
    <property type="entry name" value="USP-like"/>
    <property type="match status" value="1"/>
</dbReference>
<evidence type="ECO:0000256" key="1">
    <source>
        <dbReference type="ARBA" id="ARBA00008791"/>
    </source>
</evidence>
<dbReference type="Proteomes" id="UP000555546">
    <property type="component" value="Unassembled WGS sequence"/>
</dbReference>
<evidence type="ECO:0000313" key="2">
    <source>
        <dbReference type="EMBL" id="MBB5701179.1"/>
    </source>
</evidence>
<dbReference type="Gene3D" id="3.40.50.12370">
    <property type="match status" value="1"/>
</dbReference>
<sequence length="274" mass="29907">MSYKSILVSVNIDGPISPAVTTALDIARRHGARLIGLCAADVALPLTGPEGTSEAIDIWQQMRDEIETRKFKQVHAAFKQFVAGYDNVEWREALALPTSVIVEAARSSDLIVMAAPDEQSTGGHYRRVDPAGVVLRSGRPLLMLDGKTDRLKTDKIVVAWKDTREARRAVSDAVPLLKDAVEVIVVNVSAEVGQHVRESLADVVGFLSAHGVKSKSEFIEDPHEYLALLRFIDESNADLVVSGAYGHSRLREWAFGGVTRSLLSENGINRLLSN</sequence>
<dbReference type="SUPFAM" id="SSF52402">
    <property type="entry name" value="Adenine nucleotide alpha hydrolases-like"/>
    <property type="match status" value="2"/>
</dbReference>
<gene>
    <name evidence="2" type="ORF">FHS76_001028</name>
</gene>
<protein>
    <submittedName>
        <fullName evidence="2">Nucleotide-binding universal stress UspA family protein</fullName>
    </submittedName>
</protein>
<keyword evidence="3" id="KW-1185">Reference proteome</keyword>
<reference evidence="2 3" key="1">
    <citation type="submission" date="2020-08" db="EMBL/GenBank/DDBJ databases">
        <title>Genomic Encyclopedia of Type Strains, Phase IV (KMG-IV): sequencing the most valuable type-strain genomes for metagenomic binning, comparative biology and taxonomic classification.</title>
        <authorList>
            <person name="Goeker M."/>
        </authorList>
    </citation>
    <scope>NUCLEOTIDE SEQUENCE [LARGE SCALE GENOMIC DNA]</scope>
    <source>
        <strain evidence="2 3">DSM 26944</strain>
    </source>
</reference>
<dbReference type="EMBL" id="JACIJG010000003">
    <property type="protein sequence ID" value="MBB5701179.1"/>
    <property type="molecule type" value="Genomic_DNA"/>
</dbReference>
<evidence type="ECO:0000313" key="3">
    <source>
        <dbReference type="Proteomes" id="UP000555546"/>
    </source>
</evidence>
<proteinExistence type="inferred from homology"/>
<organism evidence="2 3">
    <name type="scientific">Brucella daejeonensis</name>
    <dbReference type="NCBI Taxonomy" id="659015"/>
    <lineage>
        <taxon>Bacteria</taxon>
        <taxon>Pseudomonadati</taxon>
        <taxon>Pseudomonadota</taxon>
        <taxon>Alphaproteobacteria</taxon>
        <taxon>Hyphomicrobiales</taxon>
        <taxon>Brucellaceae</taxon>
        <taxon>Brucella/Ochrobactrum group</taxon>
        <taxon>Brucella</taxon>
    </lineage>
</organism>